<dbReference type="Proteomes" id="UP000483004">
    <property type="component" value="Unassembled WGS sequence"/>
</dbReference>
<dbReference type="EMBL" id="WBMR01000004">
    <property type="protein sequence ID" value="KAB2388712.1"/>
    <property type="molecule type" value="Genomic_DNA"/>
</dbReference>
<feature type="domain" description="Aldehyde dehydrogenase" evidence="2">
    <location>
        <begin position="20"/>
        <end position="472"/>
    </location>
</feature>
<accession>A0A6L3W6S1</accession>
<gene>
    <name evidence="3" type="ORF">F9B16_03335</name>
</gene>
<dbReference type="InterPro" id="IPR016163">
    <property type="entry name" value="Ald_DH_C"/>
</dbReference>
<dbReference type="AlphaFoldDB" id="A0A6L3W6S1"/>
<dbReference type="GO" id="GO:0016620">
    <property type="term" value="F:oxidoreductase activity, acting on the aldehyde or oxo group of donors, NAD or NADP as acceptor"/>
    <property type="evidence" value="ECO:0007669"/>
    <property type="project" value="InterPro"/>
</dbReference>
<comment type="caution">
    <text evidence="3">The sequence shown here is derived from an EMBL/GenBank/DDBJ whole genome shotgun (WGS) entry which is preliminary data.</text>
</comment>
<dbReference type="RefSeq" id="WP_151538306.1">
    <property type="nucleotide sequence ID" value="NZ_WBMR01000004.1"/>
</dbReference>
<dbReference type="InterPro" id="IPR016161">
    <property type="entry name" value="Ald_DH/histidinol_DH"/>
</dbReference>
<evidence type="ECO:0000313" key="4">
    <source>
        <dbReference type="Proteomes" id="UP000483004"/>
    </source>
</evidence>
<proteinExistence type="predicted"/>
<dbReference type="OrthoDB" id="6882680at2"/>
<sequence length="481" mass="50261">MTARAEAMIIGEPYAPGDWYETVDPTTEDVLALVAECSDADVDTAVRAAADTAPVWAAMPVERRREALGVAAGRLAERRDELVDLAVRDTGARTSVAEATHVGAAIDRLASWASVPESVLEPPGPEPTAGLGVRLRRMPVGVVACVSPYNFPLLAMVGKVAPALFAGNAVVMKPAPQDPLLVVALAEALRDGLAAVGAPPAVSALLTGSTPELGAALVGHPQVDGVSFTGSTTVGIEIHRNASAGMKRLLLELGGKGACVVRADADLDLVVESVLRTWVVQSGQVCLTPARLIADHRVHDELVRRLTERLCSLRVGDPSDPAIDVGPVISDAQRKRVEGLVAGAEAAGRRVVRGDRGPVTGYFTPPALVLDCEPADEIMQEEVFGPVLCVTSTRDDDEAVAAANSTRYGLYDYVFSAGLPAARALAGRLRAAQVGINTVRRHPGAPFGGNRASGIGRSGGRHALEACTDVQTFIEPHPKEL</sequence>
<organism evidence="3 4">
    <name type="scientific">Actinomadura montaniterrae</name>
    <dbReference type="NCBI Taxonomy" id="1803903"/>
    <lineage>
        <taxon>Bacteria</taxon>
        <taxon>Bacillati</taxon>
        <taxon>Actinomycetota</taxon>
        <taxon>Actinomycetes</taxon>
        <taxon>Streptosporangiales</taxon>
        <taxon>Thermomonosporaceae</taxon>
        <taxon>Actinomadura</taxon>
    </lineage>
</organism>
<keyword evidence="4" id="KW-1185">Reference proteome</keyword>
<keyword evidence="1" id="KW-0560">Oxidoreductase</keyword>
<evidence type="ECO:0000256" key="1">
    <source>
        <dbReference type="ARBA" id="ARBA00023002"/>
    </source>
</evidence>
<evidence type="ECO:0000313" key="3">
    <source>
        <dbReference type="EMBL" id="KAB2388712.1"/>
    </source>
</evidence>
<evidence type="ECO:0000259" key="2">
    <source>
        <dbReference type="Pfam" id="PF00171"/>
    </source>
</evidence>
<dbReference type="Pfam" id="PF00171">
    <property type="entry name" value="Aldedh"/>
    <property type="match status" value="1"/>
</dbReference>
<dbReference type="Gene3D" id="3.40.309.10">
    <property type="entry name" value="Aldehyde Dehydrogenase, Chain A, domain 2"/>
    <property type="match status" value="1"/>
</dbReference>
<dbReference type="SUPFAM" id="SSF53720">
    <property type="entry name" value="ALDH-like"/>
    <property type="match status" value="1"/>
</dbReference>
<dbReference type="CDD" id="cd07078">
    <property type="entry name" value="ALDH"/>
    <property type="match status" value="1"/>
</dbReference>
<name>A0A6L3W6S1_9ACTN</name>
<reference evidence="3 4" key="1">
    <citation type="submission" date="2019-09" db="EMBL/GenBank/DDBJ databases">
        <title>Actinomadura physcomitrii sp. nov., a novel actinomycete isolated from moss [Physcomitrium sphaericum (Ludw) Fuernr].</title>
        <authorList>
            <person name="Liu C."/>
            <person name="Zhuang X."/>
        </authorList>
    </citation>
    <scope>NUCLEOTIDE SEQUENCE [LARGE SCALE GENOMIC DNA]</scope>
    <source>
        <strain evidence="3 4">CYP1-1B</strain>
    </source>
</reference>
<protein>
    <submittedName>
        <fullName evidence="3">Aldehyde dehydrogenase</fullName>
    </submittedName>
</protein>
<dbReference type="Gene3D" id="3.40.605.10">
    <property type="entry name" value="Aldehyde Dehydrogenase, Chain A, domain 1"/>
    <property type="match status" value="1"/>
</dbReference>
<dbReference type="PANTHER" id="PTHR11699">
    <property type="entry name" value="ALDEHYDE DEHYDROGENASE-RELATED"/>
    <property type="match status" value="1"/>
</dbReference>
<dbReference type="InterPro" id="IPR016162">
    <property type="entry name" value="Ald_DH_N"/>
</dbReference>
<dbReference type="InterPro" id="IPR015590">
    <property type="entry name" value="Aldehyde_DH_dom"/>
</dbReference>